<dbReference type="PANTHER" id="PTHR23026:SF123">
    <property type="entry name" value="NAD(P)H NITROREDUCTASE RV3131-RELATED"/>
    <property type="match status" value="1"/>
</dbReference>
<dbReference type="EMBL" id="CP000384">
    <property type="protein sequence ID" value="ABG07220.1"/>
    <property type="molecule type" value="Genomic_DNA"/>
</dbReference>
<organism evidence="1">
    <name type="scientific">Mycobacterium sp. (strain MCS)</name>
    <dbReference type="NCBI Taxonomy" id="164756"/>
    <lineage>
        <taxon>Bacteria</taxon>
        <taxon>Bacillati</taxon>
        <taxon>Actinomycetota</taxon>
        <taxon>Actinomycetes</taxon>
        <taxon>Mycobacteriales</taxon>
        <taxon>Mycobacteriaceae</taxon>
        <taxon>Mycobacterium</taxon>
    </lineage>
</organism>
<sequence length="330" mass="35237">MTVRSPGTDTLRTALSLANRAPSIHNSQPWHWQVGAHSVHLYVDESLRLAHTDPDARELIVSCGAALNHCAVALTALGWPPKIRRLPNPDDPSHLASLELHSHPPSESDIALAAAIPRRRTDRRHFSDWPVSMGDIALMGSRAARAGVTMRRVELTPTFRTTLALAVGQHAADPEYLAELTGWTGRHASTVGVPARNTPESDPTAAVPARLFAGTTLEQPAGAEPSQDSGVVVALGTVTDDVMGRLRAGEAASIVLLTATTLGLATCPVTEPLEISATRDAIRDDVFDDVMYPQILLRVGWAPVNADPLPATPRRPLGELATWLDGSVLV</sequence>
<gene>
    <name evidence="1" type="ordered locus">Mmcs_1107</name>
</gene>
<name>A0A5Q5BGB8_MYCSS</name>
<dbReference type="KEGG" id="mmc:Mmcs_1107"/>
<proteinExistence type="predicted"/>
<evidence type="ECO:0000313" key="1">
    <source>
        <dbReference type="EMBL" id="ABG07220.1"/>
    </source>
</evidence>
<dbReference type="InterPro" id="IPR000415">
    <property type="entry name" value="Nitroreductase-like"/>
</dbReference>
<dbReference type="PANTHER" id="PTHR23026">
    <property type="entry name" value="NADPH NITROREDUCTASE"/>
    <property type="match status" value="1"/>
</dbReference>
<protein>
    <recommendedName>
        <fullName evidence="2">NAD(P)H nitroreductase</fullName>
    </recommendedName>
</protein>
<dbReference type="GO" id="GO:0016491">
    <property type="term" value="F:oxidoreductase activity"/>
    <property type="evidence" value="ECO:0007669"/>
    <property type="project" value="InterPro"/>
</dbReference>
<dbReference type="AlphaFoldDB" id="A0A5Q5BGB8"/>
<reference evidence="1" key="1">
    <citation type="submission" date="2006-06" db="EMBL/GenBank/DDBJ databases">
        <title>Complete sequence of chromosome of Mycobacterium sp. MCS.</title>
        <authorList>
            <consortium name="US DOE Joint Genome Institute"/>
            <person name="Copeland A."/>
            <person name="Lucas S."/>
            <person name="Lapidus A."/>
            <person name="Barry K."/>
            <person name="Detter J.C."/>
            <person name="Glavina del Rio T."/>
            <person name="Hammon N."/>
            <person name="Israni S."/>
            <person name="Dalin E."/>
            <person name="Tice H."/>
            <person name="Pitluck S."/>
            <person name="Martinez M."/>
            <person name="Schmutz J."/>
            <person name="Larimer F."/>
            <person name="Land M."/>
            <person name="Hauser L."/>
            <person name="Kyrpides N."/>
            <person name="Kim E."/>
            <person name="Miller C.D."/>
            <person name="Hughes J.E."/>
            <person name="Anderson A.J."/>
            <person name="Sims R.C."/>
            <person name="Richardson P."/>
        </authorList>
    </citation>
    <scope>NUCLEOTIDE SEQUENCE [LARGE SCALE GENOMIC DNA]</scope>
    <source>
        <strain evidence="1">MCS</strain>
    </source>
</reference>
<accession>A0A5Q5BGB8</accession>
<dbReference type="SUPFAM" id="SSF55469">
    <property type="entry name" value="FMN-dependent nitroreductase-like"/>
    <property type="match status" value="1"/>
</dbReference>
<dbReference type="NCBIfam" id="NF047509">
    <property type="entry name" value="Rv3131_FMN_oxido"/>
    <property type="match status" value="1"/>
</dbReference>
<evidence type="ECO:0008006" key="2">
    <source>
        <dbReference type="Google" id="ProtNLM"/>
    </source>
</evidence>
<dbReference type="InterPro" id="IPR050627">
    <property type="entry name" value="Nitroreductase/BluB"/>
</dbReference>
<dbReference type="Gene3D" id="3.40.109.10">
    <property type="entry name" value="NADH Oxidase"/>
    <property type="match status" value="1"/>
</dbReference>